<protein>
    <submittedName>
        <fullName evidence="1">Uncharacterized protein</fullName>
    </submittedName>
</protein>
<sequence>MFLSESDREDSDTALIAELITTIDNRLNRAEAAGCQLLLPRADIYARVLFALLDSAFNRIGVNPPSLLNSTLLDPTNDPLTLAGEVTELDHFIDATIRAHTTPAD</sequence>
<organism evidence="1 2">
    <name type="scientific">Nocardia callitridis</name>
    <dbReference type="NCBI Taxonomy" id="648753"/>
    <lineage>
        <taxon>Bacteria</taxon>
        <taxon>Bacillati</taxon>
        <taxon>Actinomycetota</taxon>
        <taxon>Actinomycetes</taxon>
        <taxon>Mycobacteriales</taxon>
        <taxon>Nocardiaceae</taxon>
        <taxon>Nocardia</taxon>
    </lineage>
</organism>
<evidence type="ECO:0000313" key="2">
    <source>
        <dbReference type="Proteomes" id="UP001500603"/>
    </source>
</evidence>
<dbReference type="EMBL" id="BAABJM010000001">
    <property type="protein sequence ID" value="GAA5042094.1"/>
    <property type="molecule type" value="Genomic_DNA"/>
</dbReference>
<accession>A0ABP9JUP1</accession>
<proteinExistence type="predicted"/>
<gene>
    <name evidence="1" type="ORF">GCM10023318_01890</name>
</gene>
<dbReference type="Proteomes" id="UP001500603">
    <property type="component" value="Unassembled WGS sequence"/>
</dbReference>
<reference evidence="2" key="1">
    <citation type="journal article" date="2019" name="Int. J. Syst. Evol. Microbiol.">
        <title>The Global Catalogue of Microorganisms (GCM) 10K type strain sequencing project: providing services to taxonomists for standard genome sequencing and annotation.</title>
        <authorList>
            <consortium name="The Broad Institute Genomics Platform"/>
            <consortium name="The Broad Institute Genome Sequencing Center for Infectious Disease"/>
            <person name="Wu L."/>
            <person name="Ma J."/>
        </authorList>
    </citation>
    <scope>NUCLEOTIDE SEQUENCE [LARGE SCALE GENOMIC DNA]</scope>
    <source>
        <strain evidence="2">JCM 18298</strain>
    </source>
</reference>
<comment type="caution">
    <text evidence="1">The sequence shown here is derived from an EMBL/GenBank/DDBJ whole genome shotgun (WGS) entry which is preliminary data.</text>
</comment>
<evidence type="ECO:0000313" key="1">
    <source>
        <dbReference type="EMBL" id="GAA5042094.1"/>
    </source>
</evidence>
<dbReference type="RefSeq" id="WP_345493025.1">
    <property type="nucleotide sequence ID" value="NZ_BAABJM010000001.1"/>
</dbReference>
<name>A0ABP9JUP1_9NOCA</name>
<keyword evidence="2" id="KW-1185">Reference proteome</keyword>